<dbReference type="InterPro" id="IPR056792">
    <property type="entry name" value="PRC_RimM"/>
</dbReference>
<name>A0A418VI91_RHOPL</name>
<dbReference type="Pfam" id="PF01782">
    <property type="entry name" value="RimM"/>
    <property type="match status" value="1"/>
</dbReference>
<evidence type="ECO:0000256" key="3">
    <source>
        <dbReference type="ARBA" id="ARBA00022552"/>
    </source>
</evidence>
<organism evidence="8 9">
    <name type="scientific">Rhodopseudomonas palustris</name>
    <dbReference type="NCBI Taxonomy" id="1076"/>
    <lineage>
        <taxon>Bacteria</taxon>
        <taxon>Pseudomonadati</taxon>
        <taxon>Pseudomonadota</taxon>
        <taxon>Alphaproteobacteria</taxon>
        <taxon>Hyphomicrobiales</taxon>
        <taxon>Nitrobacteraceae</taxon>
        <taxon>Rhodopseudomonas</taxon>
    </lineage>
</organism>
<dbReference type="GO" id="GO:0042274">
    <property type="term" value="P:ribosomal small subunit biogenesis"/>
    <property type="evidence" value="ECO:0007669"/>
    <property type="project" value="UniProtKB-UniRule"/>
</dbReference>
<keyword evidence="1 5" id="KW-0963">Cytoplasm</keyword>
<comment type="subcellular location">
    <subcellularLocation>
        <location evidence="5">Cytoplasm</location>
    </subcellularLocation>
</comment>
<dbReference type="InterPro" id="IPR011033">
    <property type="entry name" value="PRC_barrel-like_sf"/>
</dbReference>
<evidence type="ECO:0000259" key="6">
    <source>
        <dbReference type="Pfam" id="PF01782"/>
    </source>
</evidence>
<comment type="function">
    <text evidence="5">An accessory protein needed during the final step in the assembly of 30S ribosomal subunit, possibly for assembly of the head region. Essential for efficient processing of 16S rRNA. May be needed both before and after RbfA during the maturation of 16S rRNA. It has affinity for free ribosomal 30S subunits but not for 70S ribosomes.</text>
</comment>
<dbReference type="NCBIfam" id="TIGR02273">
    <property type="entry name" value="16S_RimM"/>
    <property type="match status" value="1"/>
</dbReference>
<dbReference type="EMBL" id="QYYD01000007">
    <property type="protein sequence ID" value="RJF75756.1"/>
    <property type="molecule type" value="Genomic_DNA"/>
</dbReference>
<keyword evidence="3 5" id="KW-0698">rRNA processing</keyword>
<feature type="domain" description="RimM N-terminal" evidence="6">
    <location>
        <begin position="13"/>
        <end position="92"/>
    </location>
</feature>
<dbReference type="InterPro" id="IPR009000">
    <property type="entry name" value="Transl_B-barrel_sf"/>
</dbReference>
<keyword evidence="4 5" id="KW-0143">Chaperone</keyword>
<dbReference type="RefSeq" id="WP_119856086.1">
    <property type="nucleotide sequence ID" value="NZ_QYYD01000007.1"/>
</dbReference>
<dbReference type="InterPro" id="IPR011961">
    <property type="entry name" value="RimM"/>
</dbReference>
<accession>A0A418VI91</accession>
<evidence type="ECO:0000313" key="9">
    <source>
        <dbReference type="Proteomes" id="UP000285523"/>
    </source>
</evidence>
<dbReference type="GO" id="GO:0005737">
    <property type="term" value="C:cytoplasm"/>
    <property type="evidence" value="ECO:0007669"/>
    <property type="project" value="UniProtKB-SubCell"/>
</dbReference>
<evidence type="ECO:0000256" key="4">
    <source>
        <dbReference type="ARBA" id="ARBA00023186"/>
    </source>
</evidence>
<dbReference type="HAMAP" id="MF_00014">
    <property type="entry name" value="Ribosome_mat_RimM"/>
    <property type="match status" value="1"/>
</dbReference>
<dbReference type="GO" id="GO:0005840">
    <property type="term" value="C:ribosome"/>
    <property type="evidence" value="ECO:0007669"/>
    <property type="project" value="InterPro"/>
</dbReference>
<dbReference type="Proteomes" id="UP000285523">
    <property type="component" value="Unassembled WGS sequence"/>
</dbReference>
<gene>
    <name evidence="5 8" type="primary">rimM</name>
    <name evidence="8" type="ORF">D4Q52_08315</name>
</gene>
<dbReference type="Gene3D" id="2.40.30.60">
    <property type="entry name" value="RimM"/>
    <property type="match status" value="1"/>
</dbReference>
<comment type="similarity">
    <text evidence="5">Belongs to the RimM family.</text>
</comment>
<dbReference type="SUPFAM" id="SSF50346">
    <property type="entry name" value="PRC-barrel domain"/>
    <property type="match status" value="1"/>
</dbReference>
<comment type="caution">
    <text evidence="8">The sequence shown here is derived from an EMBL/GenBank/DDBJ whole genome shotgun (WGS) entry which is preliminary data.</text>
</comment>
<dbReference type="InterPro" id="IPR002676">
    <property type="entry name" value="RimM_N"/>
</dbReference>
<dbReference type="Gene3D" id="2.30.30.240">
    <property type="entry name" value="PRC-barrel domain"/>
    <property type="match status" value="1"/>
</dbReference>
<dbReference type="AlphaFoldDB" id="A0A418VI91"/>
<evidence type="ECO:0000256" key="2">
    <source>
        <dbReference type="ARBA" id="ARBA00022517"/>
    </source>
</evidence>
<evidence type="ECO:0000259" key="7">
    <source>
        <dbReference type="Pfam" id="PF24986"/>
    </source>
</evidence>
<dbReference type="PANTHER" id="PTHR33692:SF1">
    <property type="entry name" value="RIBOSOME MATURATION FACTOR RIMM"/>
    <property type="match status" value="1"/>
</dbReference>
<dbReference type="SUPFAM" id="SSF50447">
    <property type="entry name" value="Translation proteins"/>
    <property type="match status" value="1"/>
</dbReference>
<evidence type="ECO:0000313" key="8">
    <source>
        <dbReference type="EMBL" id="RJF75756.1"/>
    </source>
</evidence>
<evidence type="ECO:0000256" key="1">
    <source>
        <dbReference type="ARBA" id="ARBA00022490"/>
    </source>
</evidence>
<dbReference type="PANTHER" id="PTHR33692">
    <property type="entry name" value="RIBOSOME MATURATION FACTOR RIMM"/>
    <property type="match status" value="1"/>
</dbReference>
<protein>
    <recommendedName>
        <fullName evidence="5">Ribosome maturation factor RimM</fullName>
    </recommendedName>
</protein>
<proteinExistence type="inferred from homology"/>
<comment type="subunit">
    <text evidence="5">Binds ribosomal protein uS19.</text>
</comment>
<dbReference type="GO" id="GO:0006364">
    <property type="term" value="P:rRNA processing"/>
    <property type="evidence" value="ECO:0007669"/>
    <property type="project" value="UniProtKB-UniRule"/>
</dbReference>
<reference evidence="8 9" key="1">
    <citation type="submission" date="2018-09" db="EMBL/GenBank/DDBJ databases">
        <title>Draft genome sequence of Rhodopseudomonas palustris 2.1.18.</title>
        <authorList>
            <person name="Robertson S.L."/>
            <person name="Meyer T.E."/>
            <person name="Kyndt J.A."/>
        </authorList>
    </citation>
    <scope>NUCLEOTIDE SEQUENCE [LARGE SCALE GENOMIC DNA]</scope>
    <source>
        <strain evidence="8 9">2.1.18</strain>
    </source>
</reference>
<sequence length="182" mass="19298">MPSGQICVARQVCVARIGAPHGVRGAVRLWSFTADPFAVTDYGPLATKDGARSFEIATVRQAKDHLVVTLKGVTTRDEAERLNGLELYVPRDTLPPTEDDEYYHADLIGLAAVTTAGEPLGRVVALHNFGAGDIIEIAPPSGPTLLLPFTNAVVPTVDLTAGQVIIEPPSEIEGDTPNHPEA</sequence>
<feature type="domain" description="Ribosome maturation factor RimM PRC barrel" evidence="7">
    <location>
        <begin position="105"/>
        <end position="171"/>
    </location>
</feature>
<comment type="domain">
    <text evidence="5">The PRC barrel domain binds ribosomal protein uS19.</text>
</comment>
<keyword evidence="2 5" id="KW-0690">Ribosome biogenesis</keyword>
<dbReference type="InterPro" id="IPR036976">
    <property type="entry name" value="RimM_N_sf"/>
</dbReference>
<evidence type="ECO:0000256" key="5">
    <source>
        <dbReference type="HAMAP-Rule" id="MF_00014"/>
    </source>
</evidence>
<dbReference type="OrthoDB" id="9788191at2"/>
<dbReference type="GO" id="GO:0043022">
    <property type="term" value="F:ribosome binding"/>
    <property type="evidence" value="ECO:0007669"/>
    <property type="project" value="InterPro"/>
</dbReference>
<dbReference type="Pfam" id="PF24986">
    <property type="entry name" value="PRC_RimM"/>
    <property type="match status" value="1"/>
</dbReference>